<organism evidence="1 2">
    <name type="scientific">Sphenostylis stenocarpa</name>
    <dbReference type="NCBI Taxonomy" id="92480"/>
    <lineage>
        <taxon>Eukaryota</taxon>
        <taxon>Viridiplantae</taxon>
        <taxon>Streptophyta</taxon>
        <taxon>Embryophyta</taxon>
        <taxon>Tracheophyta</taxon>
        <taxon>Spermatophyta</taxon>
        <taxon>Magnoliopsida</taxon>
        <taxon>eudicotyledons</taxon>
        <taxon>Gunneridae</taxon>
        <taxon>Pentapetalae</taxon>
        <taxon>rosids</taxon>
        <taxon>fabids</taxon>
        <taxon>Fabales</taxon>
        <taxon>Fabaceae</taxon>
        <taxon>Papilionoideae</taxon>
        <taxon>50 kb inversion clade</taxon>
        <taxon>NPAAA clade</taxon>
        <taxon>indigoferoid/millettioid clade</taxon>
        <taxon>Phaseoleae</taxon>
        <taxon>Sphenostylis</taxon>
    </lineage>
</organism>
<accession>A0AA86T7W0</accession>
<reference evidence="1" key="1">
    <citation type="submission" date="2023-10" db="EMBL/GenBank/DDBJ databases">
        <authorList>
            <person name="Domelevo Entfellner J.-B."/>
        </authorList>
    </citation>
    <scope>NUCLEOTIDE SEQUENCE</scope>
</reference>
<dbReference type="Gramene" id="rna-AYBTSS11_LOCUS28339">
    <property type="protein sequence ID" value="CAJ1976203.1"/>
    <property type="gene ID" value="gene-AYBTSS11_LOCUS28339"/>
</dbReference>
<sequence>MGRKREKPAWGSWMQGNRMLVVNGEDEVEVWRNGGRLVRDDERGREDKEVGLDKKGEMNDLVIMNKVVKMNECVGMNEEAKDNEQ</sequence>
<dbReference type="EMBL" id="OY731407">
    <property type="protein sequence ID" value="CAJ1976203.1"/>
    <property type="molecule type" value="Genomic_DNA"/>
</dbReference>
<proteinExistence type="predicted"/>
<keyword evidence="2" id="KW-1185">Reference proteome</keyword>
<dbReference type="AlphaFoldDB" id="A0AA86T7W0"/>
<protein>
    <submittedName>
        <fullName evidence="1">Uncharacterized protein</fullName>
    </submittedName>
</protein>
<name>A0AA86T7W0_9FABA</name>
<gene>
    <name evidence="1" type="ORF">AYBTSS11_LOCUS28339</name>
</gene>
<dbReference type="Proteomes" id="UP001189624">
    <property type="component" value="Chromosome 10"/>
</dbReference>
<evidence type="ECO:0000313" key="2">
    <source>
        <dbReference type="Proteomes" id="UP001189624"/>
    </source>
</evidence>
<evidence type="ECO:0000313" key="1">
    <source>
        <dbReference type="EMBL" id="CAJ1976203.1"/>
    </source>
</evidence>